<dbReference type="EMBL" id="JBHTIZ010000011">
    <property type="protein sequence ID" value="MFD0983765.1"/>
    <property type="molecule type" value="Genomic_DNA"/>
</dbReference>
<dbReference type="InterPro" id="IPR026392">
    <property type="entry name" value="Exo/Archaeosortase_dom"/>
</dbReference>
<comment type="caution">
    <text evidence="9">The sequence shown here is derived from an EMBL/GenBank/DDBJ whole genome shotgun (WGS) entry which is preliminary data.</text>
</comment>
<protein>
    <submittedName>
        <fullName evidence="9">Exosortase family protein XrtF</fullName>
    </submittedName>
</protein>
<keyword evidence="4 8" id="KW-0812">Transmembrane</keyword>
<dbReference type="RefSeq" id="WP_379754545.1">
    <property type="nucleotide sequence ID" value="NZ_JBHSYB010000012.1"/>
</dbReference>
<sequence>MKTYFIQYRPFLLFLIKFFLVYFVLTFSYKYYLNHFDSVLLFQVDGFTQLVANQVNYVLMFLGYDSIIVPHTNEASIKLILNQIFVARVVEGCNALSVMILFVAFVVAFTGKWLHTILFIIAGCLLIHILNVFRIVMLSIALLKYPEQEHLLHGVVFPLFIYGVVLGLWVFWVNKFSLHVRKNAEK</sequence>
<proteinExistence type="predicted"/>
<dbReference type="InterPro" id="IPR026323">
    <property type="entry name" value="Exosortase-related_prot_XrtF"/>
</dbReference>
<organism evidence="9 10">
    <name type="scientific">Flavobacterium myungsuense</name>
    <dbReference type="NCBI Taxonomy" id="651823"/>
    <lineage>
        <taxon>Bacteria</taxon>
        <taxon>Pseudomonadati</taxon>
        <taxon>Bacteroidota</taxon>
        <taxon>Flavobacteriia</taxon>
        <taxon>Flavobacteriales</taxon>
        <taxon>Flavobacteriaceae</taxon>
        <taxon>Flavobacterium</taxon>
    </lineage>
</organism>
<name>A0ABW3J1H6_9FLAO</name>
<feature type="transmembrane region" description="Helical" evidence="8">
    <location>
        <begin position="117"/>
        <end position="143"/>
    </location>
</feature>
<evidence type="ECO:0000313" key="9">
    <source>
        <dbReference type="EMBL" id="MFD0983765.1"/>
    </source>
</evidence>
<gene>
    <name evidence="9" type="primary">xrtF</name>
    <name evidence="9" type="ORF">ACFQ0S_04655</name>
</gene>
<evidence type="ECO:0000256" key="1">
    <source>
        <dbReference type="ARBA" id="ARBA00004651"/>
    </source>
</evidence>
<dbReference type="NCBIfam" id="TIGR04128">
    <property type="entry name" value="exoso_Fjoh_1448"/>
    <property type="match status" value="1"/>
</dbReference>
<dbReference type="Proteomes" id="UP001597051">
    <property type="component" value="Unassembled WGS sequence"/>
</dbReference>
<feature type="transmembrane region" description="Helical" evidence="8">
    <location>
        <begin position="85"/>
        <end position="110"/>
    </location>
</feature>
<evidence type="ECO:0000256" key="5">
    <source>
        <dbReference type="ARBA" id="ARBA00022801"/>
    </source>
</evidence>
<keyword evidence="10" id="KW-1185">Reference proteome</keyword>
<keyword evidence="5" id="KW-0378">Hydrolase</keyword>
<reference evidence="10" key="1">
    <citation type="journal article" date="2019" name="Int. J. Syst. Evol. Microbiol.">
        <title>The Global Catalogue of Microorganisms (GCM) 10K type strain sequencing project: providing services to taxonomists for standard genome sequencing and annotation.</title>
        <authorList>
            <consortium name="The Broad Institute Genomics Platform"/>
            <consortium name="The Broad Institute Genome Sequencing Center for Infectious Disease"/>
            <person name="Wu L."/>
            <person name="Ma J."/>
        </authorList>
    </citation>
    <scope>NUCLEOTIDE SEQUENCE [LARGE SCALE GENOMIC DNA]</scope>
    <source>
        <strain evidence="10">CECT 7649</strain>
    </source>
</reference>
<evidence type="ECO:0000256" key="2">
    <source>
        <dbReference type="ARBA" id="ARBA00022475"/>
    </source>
</evidence>
<keyword evidence="3" id="KW-0645">Protease</keyword>
<evidence type="ECO:0000313" key="10">
    <source>
        <dbReference type="Proteomes" id="UP001597051"/>
    </source>
</evidence>
<keyword evidence="2" id="KW-1003">Cell membrane</keyword>
<keyword evidence="6 8" id="KW-1133">Transmembrane helix</keyword>
<evidence type="ECO:0000256" key="7">
    <source>
        <dbReference type="ARBA" id="ARBA00023136"/>
    </source>
</evidence>
<feature type="transmembrane region" description="Helical" evidence="8">
    <location>
        <begin position="12"/>
        <end position="32"/>
    </location>
</feature>
<evidence type="ECO:0000256" key="6">
    <source>
        <dbReference type="ARBA" id="ARBA00022989"/>
    </source>
</evidence>
<dbReference type="NCBIfam" id="TIGR04178">
    <property type="entry name" value="exo_archaeo"/>
    <property type="match status" value="1"/>
</dbReference>
<evidence type="ECO:0000256" key="4">
    <source>
        <dbReference type="ARBA" id="ARBA00022692"/>
    </source>
</evidence>
<evidence type="ECO:0000256" key="8">
    <source>
        <dbReference type="SAM" id="Phobius"/>
    </source>
</evidence>
<comment type="subcellular location">
    <subcellularLocation>
        <location evidence="1">Cell membrane</location>
        <topology evidence="1">Multi-pass membrane protein</topology>
    </subcellularLocation>
</comment>
<dbReference type="InterPro" id="IPR019127">
    <property type="entry name" value="Exosortase"/>
</dbReference>
<accession>A0ABW3J1H6</accession>
<keyword evidence="7 8" id="KW-0472">Membrane</keyword>
<dbReference type="Pfam" id="PF09721">
    <property type="entry name" value="Exosortase_EpsH"/>
    <property type="match status" value="1"/>
</dbReference>
<feature type="transmembrane region" description="Helical" evidence="8">
    <location>
        <begin position="155"/>
        <end position="173"/>
    </location>
</feature>
<evidence type="ECO:0000256" key="3">
    <source>
        <dbReference type="ARBA" id="ARBA00022670"/>
    </source>
</evidence>